<keyword evidence="3" id="KW-1185">Reference proteome</keyword>
<dbReference type="AlphaFoldDB" id="A0A1D3TQ24"/>
<dbReference type="CDD" id="cd01839">
    <property type="entry name" value="SGNH_arylesterase_like"/>
    <property type="match status" value="1"/>
</dbReference>
<dbReference type="STRING" id="1619234.SAMN05421730_100241"/>
<dbReference type="Gene3D" id="3.40.50.1110">
    <property type="entry name" value="SGNH hydrolase"/>
    <property type="match status" value="1"/>
</dbReference>
<dbReference type="SUPFAM" id="SSF52266">
    <property type="entry name" value="SGNH hydrolase"/>
    <property type="match status" value="1"/>
</dbReference>
<feature type="domain" description="SGNH hydrolase-type esterase" evidence="1">
    <location>
        <begin position="7"/>
        <end position="197"/>
    </location>
</feature>
<protein>
    <submittedName>
        <fullName evidence="2">Lysophospholipase L1</fullName>
    </submittedName>
</protein>
<gene>
    <name evidence="2" type="ORF">SAMN05421730_100241</name>
</gene>
<dbReference type="PANTHER" id="PTHR30383:SF29">
    <property type="entry name" value="SGNH HYDROLASE-TYPE ESTERASE DOMAIN-CONTAINING PROTEIN"/>
    <property type="match status" value="1"/>
</dbReference>
<name>A0A1D3TQ24_9FIRM</name>
<accession>A0A1D3TQ24</accession>
<reference evidence="2 3" key="1">
    <citation type="submission" date="2016-09" db="EMBL/GenBank/DDBJ databases">
        <authorList>
            <person name="Capua I."/>
            <person name="De Benedictis P."/>
            <person name="Joannis T."/>
            <person name="Lombin L.H."/>
            <person name="Cattoli G."/>
        </authorList>
    </citation>
    <scope>NUCLEOTIDE SEQUENCE [LARGE SCALE GENOMIC DNA]</scope>
    <source>
        <strain evidence="2 3">GluBS11</strain>
    </source>
</reference>
<dbReference type="InterPro" id="IPR036514">
    <property type="entry name" value="SGNH_hydro_sf"/>
</dbReference>
<dbReference type="Proteomes" id="UP000199315">
    <property type="component" value="Unassembled WGS sequence"/>
</dbReference>
<dbReference type="OrthoDB" id="164654at2"/>
<evidence type="ECO:0000313" key="2">
    <source>
        <dbReference type="EMBL" id="SCP95585.1"/>
    </source>
</evidence>
<sequence>MKKTIVCFGDSNTHGYFAETGARFEENERWTGILADLLGDGYRIIEEGLSGRTTVFEDPLTEGLCGLSYITPCLMSHEPVDLLIIMLGTNDTKERFSANAYCIAEGLRRLVKKAKTVPAWRNGEPNILIMSPVPIDERYRTAACGDHMGDGCSEKSEGLAGFYASVALDEGCRFLDAGASAGVSPHDYMHIDKEGHAKLASDLAKFIRGVVEL</sequence>
<proteinExistence type="predicted"/>
<dbReference type="InterPro" id="IPR051532">
    <property type="entry name" value="Ester_Hydrolysis_Enzymes"/>
</dbReference>
<dbReference type="InterPro" id="IPR013830">
    <property type="entry name" value="SGNH_hydro"/>
</dbReference>
<dbReference type="PANTHER" id="PTHR30383">
    <property type="entry name" value="THIOESTERASE 1/PROTEASE 1/LYSOPHOSPHOLIPASE L1"/>
    <property type="match status" value="1"/>
</dbReference>
<dbReference type="RefSeq" id="WP_091230049.1">
    <property type="nucleotide sequence ID" value="NZ_FMKA01000002.1"/>
</dbReference>
<evidence type="ECO:0000259" key="1">
    <source>
        <dbReference type="Pfam" id="PF13472"/>
    </source>
</evidence>
<organism evidence="2 3">
    <name type="scientific">Anaerobium acetethylicum</name>
    <dbReference type="NCBI Taxonomy" id="1619234"/>
    <lineage>
        <taxon>Bacteria</taxon>
        <taxon>Bacillati</taxon>
        <taxon>Bacillota</taxon>
        <taxon>Clostridia</taxon>
        <taxon>Lachnospirales</taxon>
        <taxon>Lachnospiraceae</taxon>
        <taxon>Anaerobium</taxon>
    </lineage>
</organism>
<dbReference type="Pfam" id="PF13472">
    <property type="entry name" value="Lipase_GDSL_2"/>
    <property type="match status" value="1"/>
</dbReference>
<evidence type="ECO:0000313" key="3">
    <source>
        <dbReference type="Proteomes" id="UP000199315"/>
    </source>
</evidence>
<dbReference type="EMBL" id="FMKA01000002">
    <property type="protein sequence ID" value="SCP95585.1"/>
    <property type="molecule type" value="Genomic_DNA"/>
</dbReference>